<dbReference type="EMBL" id="CP120682">
    <property type="protein sequence ID" value="WKN40257.1"/>
    <property type="molecule type" value="Genomic_DNA"/>
</dbReference>
<organism evidence="4">
    <name type="scientific">Roseihalotalea indica</name>
    <dbReference type="NCBI Taxonomy" id="2867963"/>
    <lineage>
        <taxon>Bacteria</taxon>
        <taxon>Pseudomonadati</taxon>
        <taxon>Bacteroidota</taxon>
        <taxon>Cytophagia</taxon>
        <taxon>Cytophagales</taxon>
        <taxon>Catalimonadaceae</taxon>
        <taxon>Roseihalotalea</taxon>
    </lineage>
</organism>
<name>A0AA49JKE1_9BACT</name>
<sequence>MIDVKPILDLNKRIEQLAPFIGNTPLFPISRVYQKPGVKIFAKLEWYQLGASVKARPAYHIIREAIRSGELTEGKHLIDASSGNTAIAYAAIGAAAGVLVTICIPENASKERKQILKSYGVDVIYTPATGEMNEAQDRARELAEERHHQYYYADQYSNPNNWRAHYYTTAEEIFAQTHTEITHFVAGLGTTGTFVGTTRRLKEINPEIQCISLQPNAVFHGLEGWKHLDTARVPQIYDSQVADENLEVDTLEAHKLLKRVAQEEGLLLSPSAAANLLGAIQVAEQIDEGVIVTTFADSADKYSEVMETIFT</sequence>
<dbReference type="Pfam" id="PF00291">
    <property type="entry name" value="PALP"/>
    <property type="match status" value="1"/>
</dbReference>
<reference evidence="4" key="1">
    <citation type="journal article" date="2023" name="Comput. Struct. Biotechnol. J.">
        <title>Discovery of a novel marine Bacteroidetes with a rich repertoire of carbohydrate-active enzymes.</title>
        <authorList>
            <person name="Chen B."/>
            <person name="Liu G."/>
            <person name="Chen Q."/>
            <person name="Wang H."/>
            <person name="Liu L."/>
            <person name="Tang K."/>
        </authorList>
    </citation>
    <scope>NUCLEOTIDE SEQUENCE</scope>
    <source>
        <strain evidence="4">TK19036</strain>
    </source>
</reference>
<protein>
    <submittedName>
        <fullName evidence="4">PLP-dependent cysteine synthase family protein</fullName>
    </submittedName>
</protein>
<keyword evidence="2" id="KW-0663">Pyridoxal phosphate</keyword>
<dbReference type="InterPro" id="IPR050214">
    <property type="entry name" value="Cys_Synth/Cystath_Beta-Synth"/>
</dbReference>
<feature type="domain" description="Tryptophan synthase beta chain-like PALP" evidence="3">
    <location>
        <begin position="19"/>
        <end position="296"/>
    </location>
</feature>
<dbReference type="InterPro" id="IPR036052">
    <property type="entry name" value="TrpB-like_PALP_sf"/>
</dbReference>
<proteinExistence type="predicted"/>
<dbReference type="CDD" id="cd01561">
    <property type="entry name" value="CBS_like"/>
    <property type="match status" value="1"/>
</dbReference>
<dbReference type="PANTHER" id="PTHR10314">
    <property type="entry name" value="CYSTATHIONINE BETA-SYNTHASE"/>
    <property type="match status" value="1"/>
</dbReference>
<reference evidence="4" key="2">
    <citation type="journal article" date="2024" name="Antonie Van Leeuwenhoek">
        <title>Roseihalotalea indica gen. nov., sp. nov., a halophilic Bacteroidetes from mesopelagic Southwest Indian Ocean with higher carbohydrate metabolic potential.</title>
        <authorList>
            <person name="Chen B."/>
            <person name="Zhang M."/>
            <person name="Lin D."/>
            <person name="Ye J."/>
            <person name="Tang K."/>
        </authorList>
    </citation>
    <scope>NUCLEOTIDE SEQUENCE</scope>
    <source>
        <strain evidence="4">TK19036</strain>
    </source>
</reference>
<evidence type="ECO:0000256" key="1">
    <source>
        <dbReference type="ARBA" id="ARBA00001933"/>
    </source>
</evidence>
<accession>A0AA49JKE1</accession>
<dbReference type="InterPro" id="IPR001926">
    <property type="entry name" value="TrpB-like_PALP"/>
</dbReference>
<dbReference type="SUPFAM" id="SSF53686">
    <property type="entry name" value="Tryptophan synthase beta subunit-like PLP-dependent enzymes"/>
    <property type="match status" value="1"/>
</dbReference>
<dbReference type="GO" id="GO:1901605">
    <property type="term" value="P:alpha-amino acid metabolic process"/>
    <property type="evidence" value="ECO:0007669"/>
    <property type="project" value="UniProtKB-ARBA"/>
</dbReference>
<evidence type="ECO:0000259" key="3">
    <source>
        <dbReference type="Pfam" id="PF00291"/>
    </source>
</evidence>
<gene>
    <name evidence="4" type="ORF">K4G66_16310</name>
</gene>
<evidence type="ECO:0000313" key="4">
    <source>
        <dbReference type="EMBL" id="WKN40257.1"/>
    </source>
</evidence>
<dbReference type="Gene3D" id="3.40.50.1100">
    <property type="match status" value="2"/>
</dbReference>
<comment type="cofactor">
    <cofactor evidence="1">
        <name>pyridoxal 5'-phosphate</name>
        <dbReference type="ChEBI" id="CHEBI:597326"/>
    </cofactor>
</comment>
<evidence type="ECO:0000256" key="2">
    <source>
        <dbReference type="ARBA" id="ARBA00022898"/>
    </source>
</evidence>
<dbReference type="AlphaFoldDB" id="A0AA49JKE1"/>